<dbReference type="Proteomes" id="UP000076871">
    <property type="component" value="Unassembled WGS sequence"/>
</dbReference>
<gene>
    <name evidence="3" type="ORF">LAESUDRAFT_814969</name>
</gene>
<evidence type="ECO:0000313" key="3">
    <source>
        <dbReference type="EMBL" id="KZT02980.1"/>
    </source>
</evidence>
<dbReference type="AlphaFoldDB" id="A0A165CKJ1"/>
<accession>A0A165CKJ1</accession>
<dbReference type="EMBL" id="KV427648">
    <property type="protein sequence ID" value="KZT02980.1"/>
    <property type="molecule type" value="Genomic_DNA"/>
</dbReference>
<reference evidence="3 4" key="1">
    <citation type="journal article" date="2016" name="Mol. Biol. Evol.">
        <title>Comparative Genomics of Early-Diverging Mushroom-Forming Fungi Provides Insights into the Origins of Lignocellulose Decay Capabilities.</title>
        <authorList>
            <person name="Nagy L.G."/>
            <person name="Riley R."/>
            <person name="Tritt A."/>
            <person name="Adam C."/>
            <person name="Daum C."/>
            <person name="Floudas D."/>
            <person name="Sun H."/>
            <person name="Yadav J.S."/>
            <person name="Pangilinan J."/>
            <person name="Larsson K.H."/>
            <person name="Matsuura K."/>
            <person name="Barry K."/>
            <person name="Labutti K."/>
            <person name="Kuo R."/>
            <person name="Ohm R.A."/>
            <person name="Bhattacharya S.S."/>
            <person name="Shirouzu T."/>
            <person name="Yoshinaga Y."/>
            <person name="Martin F.M."/>
            <person name="Grigoriev I.V."/>
            <person name="Hibbett D.S."/>
        </authorList>
    </citation>
    <scope>NUCLEOTIDE SEQUENCE [LARGE SCALE GENOMIC DNA]</scope>
    <source>
        <strain evidence="3 4">93-53</strain>
    </source>
</reference>
<dbReference type="GeneID" id="63831672"/>
<organism evidence="3 4">
    <name type="scientific">Laetiporus sulphureus 93-53</name>
    <dbReference type="NCBI Taxonomy" id="1314785"/>
    <lineage>
        <taxon>Eukaryota</taxon>
        <taxon>Fungi</taxon>
        <taxon>Dikarya</taxon>
        <taxon>Basidiomycota</taxon>
        <taxon>Agaricomycotina</taxon>
        <taxon>Agaricomycetes</taxon>
        <taxon>Polyporales</taxon>
        <taxon>Laetiporus</taxon>
    </lineage>
</organism>
<evidence type="ECO:0000313" key="4">
    <source>
        <dbReference type="Proteomes" id="UP000076871"/>
    </source>
</evidence>
<keyword evidence="4" id="KW-1185">Reference proteome</keyword>
<evidence type="ECO:0000256" key="2">
    <source>
        <dbReference type="SAM" id="MobiDB-lite"/>
    </source>
</evidence>
<evidence type="ECO:0000256" key="1">
    <source>
        <dbReference type="SAM" id="Coils"/>
    </source>
</evidence>
<feature type="coiled-coil region" evidence="1">
    <location>
        <begin position="45"/>
        <end position="104"/>
    </location>
</feature>
<feature type="region of interest" description="Disordered" evidence="2">
    <location>
        <begin position="1"/>
        <end position="28"/>
    </location>
</feature>
<proteinExistence type="predicted"/>
<dbReference type="RefSeq" id="XP_040760720.1">
    <property type="nucleotide sequence ID" value="XM_040914645.1"/>
</dbReference>
<name>A0A165CKJ1_9APHY</name>
<sequence length="179" mass="19752">MERNIQGLSNASQFGGTAAPSDELTTEAPSTLASTAFQRGAHTLVALIESERRKLREAADQKRAELEKELSEMSDKLSAAEQKVQELEAHCSTVKKELDTARNAQLTEQSEAQIWKERYVALDAQLAAAVSAKDAEIQGFKSRITIVEAENKRLQSAAVATEDKDDDIQMDMLVRDIFL</sequence>
<protein>
    <submittedName>
        <fullName evidence="3">Uncharacterized protein</fullName>
    </submittedName>
</protein>
<dbReference type="InParanoid" id="A0A165CKJ1"/>
<keyword evidence="1" id="KW-0175">Coiled coil</keyword>
<feature type="compositionally biased region" description="Polar residues" evidence="2">
    <location>
        <begin position="1"/>
        <end position="15"/>
    </location>
</feature>